<dbReference type="InterPro" id="IPR007325">
    <property type="entry name" value="KFase/CYL"/>
</dbReference>
<evidence type="ECO:0000256" key="5">
    <source>
        <dbReference type="ARBA" id="ARBA00022833"/>
    </source>
</evidence>
<dbReference type="GO" id="GO:0004328">
    <property type="term" value="F:formamidase activity"/>
    <property type="evidence" value="ECO:0007669"/>
    <property type="project" value="InterPro"/>
</dbReference>
<comment type="pathway">
    <text evidence="8 9">Amino-acid degradation; L-tryptophan degradation via kynurenine pathway; L-kynurenine from L-tryptophan: step 2/2.</text>
</comment>
<organism evidence="10 11">
    <name type="scientific">Nitrospirillum amazonense</name>
    <dbReference type="NCBI Taxonomy" id="28077"/>
    <lineage>
        <taxon>Bacteria</taxon>
        <taxon>Pseudomonadati</taxon>
        <taxon>Pseudomonadota</taxon>
        <taxon>Alphaproteobacteria</taxon>
        <taxon>Rhodospirillales</taxon>
        <taxon>Azospirillaceae</taxon>
        <taxon>Nitrospirillum</taxon>
    </lineage>
</organism>
<dbReference type="SUPFAM" id="SSF102198">
    <property type="entry name" value="Putative cyclase"/>
    <property type="match status" value="1"/>
</dbReference>
<feature type="active site" description="Proton donor/acceptor" evidence="9">
    <location>
        <position position="64"/>
    </location>
</feature>
<feature type="binding site" evidence="9">
    <location>
        <position position="166"/>
    </location>
    <ligand>
        <name>Zn(2+)</name>
        <dbReference type="ChEBI" id="CHEBI:29105"/>
        <label>2</label>
    </ligand>
</feature>
<dbReference type="NCBIfam" id="TIGR03035">
    <property type="entry name" value="trp_arylform"/>
    <property type="match status" value="1"/>
</dbReference>
<evidence type="ECO:0000256" key="3">
    <source>
        <dbReference type="ARBA" id="ARBA00022723"/>
    </source>
</evidence>
<feature type="binding site" evidence="9">
    <location>
        <position position="60"/>
    </location>
    <ligand>
        <name>Zn(2+)</name>
        <dbReference type="ChEBI" id="CHEBI:29105"/>
        <label>2</label>
    </ligand>
</feature>
<feature type="binding site" evidence="9">
    <location>
        <position position="178"/>
    </location>
    <ligand>
        <name>Zn(2+)</name>
        <dbReference type="ChEBI" id="CHEBI:29105"/>
        <label>2</label>
    </ligand>
</feature>
<dbReference type="Proteomes" id="UP000315751">
    <property type="component" value="Unassembled WGS sequence"/>
</dbReference>
<keyword evidence="4 9" id="KW-0378">Hydrolase</keyword>
<evidence type="ECO:0000256" key="4">
    <source>
        <dbReference type="ARBA" id="ARBA00022801"/>
    </source>
</evidence>
<protein>
    <recommendedName>
        <fullName evidence="9">Kynurenine formamidase</fullName>
        <shortName evidence="9">KFA</shortName>
        <shortName evidence="9">KFase</shortName>
        <ecNumber evidence="9">3.5.1.9</ecNumber>
    </recommendedName>
    <alternativeName>
        <fullName evidence="9">Arylformamidase</fullName>
    </alternativeName>
    <alternativeName>
        <fullName evidence="9">N-formylkynurenine formamidase</fullName>
        <shortName evidence="9">FKF</shortName>
    </alternativeName>
</protein>
<evidence type="ECO:0000256" key="7">
    <source>
        <dbReference type="ARBA" id="ARBA00048496"/>
    </source>
</evidence>
<comment type="subunit">
    <text evidence="2 9">Homodimer.</text>
</comment>
<keyword evidence="3 9" id="KW-0479">Metal-binding</keyword>
<dbReference type="PANTHER" id="PTHR31118">
    <property type="entry name" value="CYCLASE-LIKE PROTEIN 2"/>
    <property type="match status" value="1"/>
</dbReference>
<evidence type="ECO:0000313" key="11">
    <source>
        <dbReference type="Proteomes" id="UP000315751"/>
    </source>
</evidence>
<evidence type="ECO:0000256" key="1">
    <source>
        <dbReference type="ARBA" id="ARBA00002204"/>
    </source>
</evidence>
<dbReference type="HAMAP" id="MF_01969">
    <property type="entry name" value="KynB"/>
    <property type="match status" value="1"/>
</dbReference>
<feature type="binding site" evidence="9">
    <location>
        <position position="54"/>
    </location>
    <ligand>
        <name>Zn(2+)</name>
        <dbReference type="ChEBI" id="CHEBI:29105"/>
        <label>1</label>
    </ligand>
</feature>
<evidence type="ECO:0000256" key="6">
    <source>
        <dbReference type="ARBA" id="ARBA00023079"/>
    </source>
</evidence>
<accession>A0A560HGE6</accession>
<gene>
    <name evidence="9" type="primary">kynB</name>
    <name evidence="10" type="ORF">FBZ90_102477</name>
</gene>
<comment type="cofactor">
    <cofactor evidence="9">
        <name>Zn(2+)</name>
        <dbReference type="ChEBI" id="CHEBI:29105"/>
    </cofactor>
    <text evidence="9">Binds 2 zinc ions per subunit.</text>
</comment>
<feature type="binding site" evidence="9">
    <location>
        <position position="178"/>
    </location>
    <ligand>
        <name>Zn(2+)</name>
        <dbReference type="ChEBI" id="CHEBI:29105"/>
        <label>1</label>
    </ligand>
</feature>
<dbReference type="PANTHER" id="PTHR31118:SF32">
    <property type="entry name" value="KYNURENINE FORMAMIDASE"/>
    <property type="match status" value="1"/>
</dbReference>
<keyword evidence="6 9" id="KW-0823">Tryptophan catabolism</keyword>
<dbReference type="OrthoDB" id="9777007at2"/>
<comment type="similarity">
    <text evidence="9">Belongs to the Cyclase 1 superfamily. KynB family.</text>
</comment>
<sequence>MIATPPPARLWDISQPLRPGLPVWPGDTAFGEERTWSIQPGCPVNVSRLVMSTHSGTHADAPLHYDAIGLTAGALDLAPYLGPAQVITVPPGTPFATVDDVAPHWRPGVPRLLLHSYDRFPHEAWRSDYTAIDPALIDWLAGQGGVLLGTDAPSLDPQDSKDLPAHTMLNRHRLAVLEGLVLDAVPDGIYELIALPLPLSNADASPVRAVLREWPQR</sequence>
<reference evidence="10 11" key="1">
    <citation type="submission" date="2019-06" db="EMBL/GenBank/DDBJ databases">
        <title>Genomic Encyclopedia of Type Strains, Phase IV (KMG-V): Genome sequencing to study the core and pangenomes of soil and plant-associated prokaryotes.</title>
        <authorList>
            <person name="Whitman W."/>
        </authorList>
    </citation>
    <scope>NUCLEOTIDE SEQUENCE [LARGE SCALE GENOMIC DNA]</scope>
    <source>
        <strain evidence="10 11">BR 11622</strain>
    </source>
</reference>
<feature type="binding site" evidence="9">
    <location>
        <position position="60"/>
    </location>
    <ligand>
        <name>Zn(2+)</name>
        <dbReference type="ChEBI" id="CHEBI:29105"/>
        <label>1</label>
    </ligand>
</feature>
<dbReference type="GO" id="GO:0008270">
    <property type="term" value="F:zinc ion binding"/>
    <property type="evidence" value="ECO:0007669"/>
    <property type="project" value="UniProtKB-UniRule"/>
</dbReference>
<feature type="binding site" evidence="9">
    <location>
        <position position="24"/>
    </location>
    <ligand>
        <name>substrate</name>
    </ligand>
</feature>
<dbReference type="GO" id="GO:0019441">
    <property type="term" value="P:L-tryptophan catabolic process to kynurenine"/>
    <property type="evidence" value="ECO:0007669"/>
    <property type="project" value="UniProtKB-UniRule"/>
</dbReference>
<dbReference type="Pfam" id="PF04199">
    <property type="entry name" value="Cyclase"/>
    <property type="match status" value="1"/>
</dbReference>
<name>A0A560HGE6_9PROT</name>
<keyword evidence="5 9" id="KW-0862">Zinc</keyword>
<comment type="caution">
    <text evidence="10">The sequence shown here is derived from an EMBL/GenBank/DDBJ whole genome shotgun (WGS) entry which is preliminary data.</text>
</comment>
<dbReference type="Gene3D" id="3.50.30.50">
    <property type="entry name" value="Putative cyclase"/>
    <property type="match status" value="1"/>
</dbReference>
<dbReference type="AlphaFoldDB" id="A0A560HGE6"/>
<dbReference type="RefSeq" id="WP_145729895.1">
    <property type="nucleotide sequence ID" value="NZ_VITR01000002.1"/>
</dbReference>
<dbReference type="GO" id="GO:0004061">
    <property type="term" value="F:arylformamidase activity"/>
    <property type="evidence" value="ECO:0007669"/>
    <property type="project" value="UniProtKB-UniRule"/>
</dbReference>
<dbReference type="InterPro" id="IPR017484">
    <property type="entry name" value="Kynurenine_formamidase_bac"/>
</dbReference>
<evidence type="ECO:0000256" key="9">
    <source>
        <dbReference type="HAMAP-Rule" id="MF_01969"/>
    </source>
</evidence>
<dbReference type="FunFam" id="3.50.30.50:FF:000001">
    <property type="entry name" value="Kynurenine formamidase"/>
    <property type="match status" value="1"/>
</dbReference>
<feature type="binding site" evidence="9">
    <location>
        <position position="58"/>
    </location>
    <ligand>
        <name>Zn(2+)</name>
        <dbReference type="ChEBI" id="CHEBI:29105"/>
        <label>1</label>
    </ligand>
</feature>
<dbReference type="UniPathway" id="UPA00333">
    <property type="reaction ID" value="UER00454"/>
</dbReference>
<comment type="catalytic activity">
    <reaction evidence="7 9">
        <text>N-formyl-L-kynurenine + H2O = L-kynurenine + formate + H(+)</text>
        <dbReference type="Rhea" id="RHEA:13009"/>
        <dbReference type="ChEBI" id="CHEBI:15377"/>
        <dbReference type="ChEBI" id="CHEBI:15378"/>
        <dbReference type="ChEBI" id="CHEBI:15740"/>
        <dbReference type="ChEBI" id="CHEBI:57959"/>
        <dbReference type="ChEBI" id="CHEBI:58629"/>
        <dbReference type="EC" id="3.5.1.9"/>
    </reaction>
</comment>
<dbReference type="EC" id="3.5.1.9" evidence="9"/>
<proteinExistence type="inferred from homology"/>
<keyword evidence="11" id="KW-1185">Reference proteome</keyword>
<evidence type="ECO:0000313" key="10">
    <source>
        <dbReference type="EMBL" id="TWB45518.1"/>
    </source>
</evidence>
<dbReference type="EMBL" id="VITR01000002">
    <property type="protein sequence ID" value="TWB45518.1"/>
    <property type="molecule type" value="Genomic_DNA"/>
</dbReference>
<dbReference type="InterPro" id="IPR037175">
    <property type="entry name" value="KFase_sf"/>
</dbReference>
<evidence type="ECO:0000256" key="2">
    <source>
        <dbReference type="ARBA" id="ARBA00011738"/>
    </source>
</evidence>
<comment type="function">
    <text evidence="1 9">Catalyzes the hydrolysis of N-formyl-L-kynurenine to L-kynurenine, the second step in the kynurenine pathway of tryptophan degradation.</text>
</comment>
<evidence type="ECO:0000256" key="8">
    <source>
        <dbReference type="ARBA" id="ARBA00060547"/>
    </source>
</evidence>